<dbReference type="InterPro" id="IPR007842">
    <property type="entry name" value="HEPN_dom"/>
</dbReference>
<protein>
    <submittedName>
        <fullName evidence="2">HEPN domain-containing protein</fullName>
    </submittedName>
</protein>
<dbReference type="PROSITE" id="PS50910">
    <property type="entry name" value="HEPN"/>
    <property type="match status" value="1"/>
</dbReference>
<organism evidence="2 3">
    <name type="scientific">Candidatus Magnetobacterium casense</name>
    <dbReference type="NCBI Taxonomy" id="1455061"/>
    <lineage>
        <taxon>Bacteria</taxon>
        <taxon>Pseudomonadati</taxon>
        <taxon>Nitrospirota</taxon>
        <taxon>Thermodesulfovibrionia</taxon>
        <taxon>Thermodesulfovibrionales</taxon>
        <taxon>Candidatus Magnetobacteriaceae</taxon>
        <taxon>Candidatus Magnetobacterium</taxon>
    </lineage>
</organism>
<accession>A0ABS6RWR0</accession>
<proteinExistence type="predicted"/>
<evidence type="ECO:0000313" key="2">
    <source>
        <dbReference type="EMBL" id="MBV6341074.1"/>
    </source>
</evidence>
<reference evidence="2 3" key="1">
    <citation type="journal article" date="2020" name="J Geophys Res Biogeosci">
        <title>Magnetotaxis as an Adaptation to Enable Bacterial Shuttling of Microbial Sulfur and Sulfur Cycling Across Aquatic Oxic#Anoxic Interfaces.</title>
        <authorList>
            <person name="Li J."/>
            <person name="Liu P."/>
            <person name="Wang J."/>
            <person name="Roberts A.P."/>
            <person name="Pan Y."/>
        </authorList>
    </citation>
    <scope>NUCLEOTIDE SEQUENCE [LARGE SCALE GENOMIC DNA]</scope>
    <source>
        <strain evidence="2 3">MYR-1_YQ</strain>
    </source>
</reference>
<gene>
    <name evidence="2" type="ORF">HWQ67_05705</name>
</gene>
<keyword evidence="3" id="KW-1185">Reference proteome</keyword>
<dbReference type="Pfam" id="PF05168">
    <property type="entry name" value="HEPN"/>
    <property type="match status" value="1"/>
</dbReference>
<sequence>MKEAKFIKQFEIFLIKAKQDLMLVEQVINNISVADEIKYFHLQQCVEKAIKSLLSSRGVSFPKTHDLEDLVELAEDNDIKLPEYIKILTTLNAYAVESRYAIILEHLYNVGTYLFHANIFIEFIEALLKESR</sequence>
<comment type="caution">
    <text evidence="2">The sequence shown here is derived from an EMBL/GenBank/DDBJ whole genome shotgun (WGS) entry which is preliminary data.</text>
</comment>
<dbReference type="EMBL" id="JABXWD010000070">
    <property type="protein sequence ID" value="MBV6341074.1"/>
    <property type="molecule type" value="Genomic_DNA"/>
</dbReference>
<evidence type="ECO:0000259" key="1">
    <source>
        <dbReference type="PROSITE" id="PS50910"/>
    </source>
</evidence>
<evidence type="ECO:0000313" key="3">
    <source>
        <dbReference type="Proteomes" id="UP001196980"/>
    </source>
</evidence>
<feature type="domain" description="HEPN" evidence="1">
    <location>
        <begin position="14"/>
        <end position="127"/>
    </location>
</feature>
<name>A0ABS6RWR0_9BACT</name>
<dbReference type="RefSeq" id="WP_218251686.1">
    <property type="nucleotide sequence ID" value="NZ_JABXWD010000070.1"/>
</dbReference>
<dbReference type="Proteomes" id="UP001196980">
    <property type="component" value="Unassembled WGS sequence"/>
</dbReference>
<dbReference type="SMART" id="SM00748">
    <property type="entry name" value="HEPN"/>
    <property type="match status" value="1"/>
</dbReference>